<dbReference type="InterPro" id="IPR008928">
    <property type="entry name" value="6-hairpin_glycosidase_sf"/>
</dbReference>
<dbReference type="AlphaFoldDB" id="A0A7X4WBT0"/>
<name>A0A7X4WBT0_9GAMM</name>
<comment type="similarity">
    <text evidence="2">Belongs to the glycosyl hydrolase 8 (cellulase D) family.</text>
</comment>
<protein>
    <recommendedName>
        <fullName evidence="3">cellulase</fullName>
        <ecNumber evidence="3">3.2.1.4</ecNumber>
    </recommendedName>
</protein>
<dbReference type="RefSeq" id="WP_161443246.1">
    <property type="nucleotide sequence ID" value="NZ_WXWW01000077.1"/>
</dbReference>
<keyword evidence="4 9" id="KW-0378">Hydrolase</keyword>
<dbReference type="InterPro" id="IPR002037">
    <property type="entry name" value="Glyco_hydro_8"/>
</dbReference>
<proteinExistence type="inferred from homology"/>
<comment type="caution">
    <text evidence="9">The sequence shown here is derived from an EMBL/GenBank/DDBJ whole genome shotgun (WGS) entry which is preliminary data.</text>
</comment>
<dbReference type="Proteomes" id="UP000465712">
    <property type="component" value="Unassembled WGS sequence"/>
</dbReference>
<evidence type="ECO:0000256" key="8">
    <source>
        <dbReference type="SAM" id="SignalP"/>
    </source>
</evidence>
<accession>A0A7X4WBT0</accession>
<evidence type="ECO:0000256" key="5">
    <source>
        <dbReference type="ARBA" id="ARBA00023001"/>
    </source>
</evidence>
<keyword evidence="7" id="KW-0624">Polysaccharide degradation</keyword>
<dbReference type="NCBIfam" id="NF008305">
    <property type="entry name" value="PRK11097.1"/>
    <property type="match status" value="1"/>
</dbReference>
<evidence type="ECO:0000313" key="10">
    <source>
        <dbReference type="Proteomes" id="UP000465712"/>
    </source>
</evidence>
<dbReference type="EC" id="3.2.1.4" evidence="3"/>
<keyword evidence="5" id="KW-0136">Cellulose degradation</keyword>
<dbReference type="InterPro" id="IPR012341">
    <property type="entry name" value="6hp_glycosidase-like_sf"/>
</dbReference>
<dbReference type="PRINTS" id="PR00735">
    <property type="entry name" value="GLHYDRLASE8"/>
</dbReference>
<organism evidence="9 10">
    <name type="scientific">Photobacterium halotolerans</name>
    <dbReference type="NCBI Taxonomy" id="265726"/>
    <lineage>
        <taxon>Bacteria</taxon>
        <taxon>Pseudomonadati</taxon>
        <taxon>Pseudomonadota</taxon>
        <taxon>Gammaproteobacteria</taxon>
        <taxon>Vibrionales</taxon>
        <taxon>Vibrionaceae</taxon>
        <taxon>Photobacterium</taxon>
    </lineage>
</organism>
<evidence type="ECO:0000256" key="3">
    <source>
        <dbReference type="ARBA" id="ARBA00012601"/>
    </source>
</evidence>
<dbReference type="GO" id="GO:0030245">
    <property type="term" value="P:cellulose catabolic process"/>
    <property type="evidence" value="ECO:0007669"/>
    <property type="project" value="UniProtKB-KW"/>
</dbReference>
<keyword evidence="7" id="KW-0119">Carbohydrate metabolism</keyword>
<dbReference type="EMBL" id="WXWW01000077">
    <property type="protein sequence ID" value="NAW64510.1"/>
    <property type="molecule type" value="Genomic_DNA"/>
</dbReference>
<dbReference type="SUPFAM" id="SSF48208">
    <property type="entry name" value="Six-hairpin glycosidases"/>
    <property type="match status" value="1"/>
</dbReference>
<feature type="signal peptide" evidence="8">
    <location>
        <begin position="1"/>
        <end position="18"/>
    </location>
</feature>
<feature type="chain" id="PRO_5030647710" description="cellulase" evidence="8">
    <location>
        <begin position="19"/>
        <end position="369"/>
    </location>
</feature>
<sequence>MKILIFVLSLLFSAQSLANRCEWPQWQAFKSAYLVDGRVIDGSDERRITTSEGQSYGLFFALIANDKPAFAALLDWTQSQLAEGDLTARLPAWLWGKQPSGRWGVLDDNSASDSDLWIAYTLAEAGRLWNNHYYQSLGHLMASRILREEAVDVDGLGTVLLPGSVGFALENGQYRVNPSYLPLQLIARMAQLYPQYRWTSLYRTSLAMILDTMPAGFSPDWATLANGRYSADQQTGPVGSYNAIRTYLWAGMLSDDSKDKAALVKAMQPMVAATAALSAPPRTVNTQTGQYQDQGSAGFSAAMLPLLAASGETALLQAQAGRAARHLIRNQDDHYYDNVLALFGEGWHQQRYRFGVQGELEPAWEKGCQ</sequence>
<comment type="catalytic activity">
    <reaction evidence="1">
        <text>Endohydrolysis of (1-&gt;4)-beta-D-glucosidic linkages in cellulose, lichenin and cereal beta-D-glucans.</text>
        <dbReference type="EC" id="3.2.1.4"/>
    </reaction>
</comment>
<evidence type="ECO:0000256" key="7">
    <source>
        <dbReference type="ARBA" id="ARBA00023326"/>
    </source>
</evidence>
<evidence type="ECO:0000256" key="6">
    <source>
        <dbReference type="ARBA" id="ARBA00023295"/>
    </source>
</evidence>
<keyword evidence="8" id="KW-0732">Signal</keyword>
<keyword evidence="6 9" id="KW-0326">Glycosidase</keyword>
<dbReference type="Pfam" id="PF01270">
    <property type="entry name" value="Glyco_hydro_8"/>
    <property type="match status" value="1"/>
</dbReference>
<dbReference type="Gene3D" id="1.50.10.10">
    <property type="match status" value="1"/>
</dbReference>
<dbReference type="GO" id="GO:0008810">
    <property type="term" value="F:cellulase activity"/>
    <property type="evidence" value="ECO:0007669"/>
    <property type="project" value="UniProtKB-EC"/>
</dbReference>
<gene>
    <name evidence="9" type="primary">bcsZ</name>
    <name evidence="9" type="ORF">CAG72_04700</name>
</gene>
<evidence type="ECO:0000256" key="4">
    <source>
        <dbReference type="ARBA" id="ARBA00022801"/>
    </source>
</evidence>
<evidence type="ECO:0000256" key="2">
    <source>
        <dbReference type="ARBA" id="ARBA00009209"/>
    </source>
</evidence>
<reference evidence="9 10" key="1">
    <citation type="submission" date="2017-05" db="EMBL/GenBank/DDBJ databases">
        <title>High clonality and local adaptation shapes Vibrionaceae linages within an endangered oasis.</title>
        <authorList>
            <person name="Vazquez-Rosas-Landa M."/>
        </authorList>
    </citation>
    <scope>NUCLEOTIDE SEQUENCE [LARGE SCALE GENOMIC DNA]</scope>
    <source>
        <strain evidence="9 10">P46_P4S1P180</strain>
    </source>
</reference>
<evidence type="ECO:0000256" key="1">
    <source>
        <dbReference type="ARBA" id="ARBA00000966"/>
    </source>
</evidence>
<evidence type="ECO:0000313" key="9">
    <source>
        <dbReference type="EMBL" id="NAW64510.1"/>
    </source>
</evidence>